<dbReference type="AlphaFoldDB" id="Q22CA4"/>
<evidence type="ECO:0000256" key="5">
    <source>
        <dbReference type="ARBA" id="ARBA00023136"/>
    </source>
</evidence>
<evidence type="ECO:0000256" key="1">
    <source>
        <dbReference type="ARBA" id="ARBA00004170"/>
    </source>
</evidence>
<dbReference type="SMART" id="SM00714">
    <property type="entry name" value="LITAF"/>
    <property type="match status" value="1"/>
</dbReference>
<comment type="similarity">
    <text evidence="2">Belongs to the CDIP1/LITAF family.</text>
</comment>
<reference evidence="9" key="1">
    <citation type="journal article" date="2006" name="PLoS Biol.">
        <title>Macronuclear genome sequence of the ciliate Tetrahymena thermophila, a model eukaryote.</title>
        <authorList>
            <person name="Eisen J.A."/>
            <person name="Coyne R.S."/>
            <person name="Wu M."/>
            <person name="Wu D."/>
            <person name="Thiagarajan M."/>
            <person name="Wortman J.R."/>
            <person name="Badger J.H."/>
            <person name="Ren Q."/>
            <person name="Amedeo P."/>
            <person name="Jones K.M."/>
            <person name="Tallon L.J."/>
            <person name="Delcher A.L."/>
            <person name="Salzberg S.L."/>
            <person name="Silva J.C."/>
            <person name="Haas B.J."/>
            <person name="Majoros W.H."/>
            <person name="Farzad M."/>
            <person name="Carlton J.M."/>
            <person name="Smith R.K. Jr."/>
            <person name="Garg J."/>
            <person name="Pearlman R.E."/>
            <person name="Karrer K.M."/>
            <person name="Sun L."/>
            <person name="Manning G."/>
            <person name="Elde N.C."/>
            <person name="Turkewitz A.P."/>
            <person name="Asai D.J."/>
            <person name="Wilkes D.E."/>
            <person name="Wang Y."/>
            <person name="Cai H."/>
            <person name="Collins K."/>
            <person name="Stewart B.A."/>
            <person name="Lee S.R."/>
            <person name="Wilamowska K."/>
            <person name="Weinberg Z."/>
            <person name="Ruzzo W.L."/>
            <person name="Wloga D."/>
            <person name="Gaertig J."/>
            <person name="Frankel J."/>
            <person name="Tsao C.-C."/>
            <person name="Gorovsky M.A."/>
            <person name="Keeling P.J."/>
            <person name="Waller R.F."/>
            <person name="Patron N.J."/>
            <person name="Cherry J.M."/>
            <person name="Stover N.A."/>
            <person name="Krieger C.J."/>
            <person name="del Toro C."/>
            <person name="Ryder H.F."/>
            <person name="Williamson S.C."/>
            <person name="Barbeau R.A."/>
            <person name="Hamilton E.P."/>
            <person name="Orias E."/>
        </authorList>
    </citation>
    <scope>NUCLEOTIDE SEQUENCE [LARGE SCALE GENOMIC DNA]</scope>
    <source>
        <strain evidence="9">SB210</strain>
    </source>
</reference>
<evidence type="ECO:0000256" key="6">
    <source>
        <dbReference type="SAM" id="Phobius"/>
    </source>
</evidence>
<evidence type="ECO:0000256" key="4">
    <source>
        <dbReference type="ARBA" id="ARBA00022833"/>
    </source>
</evidence>
<evidence type="ECO:0000313" key="8">
    <source>
        <dbReference type="EMBL" id="EAR82903.1"/>
    </source>
</evidence>
<feature type="domain" description="LITAF" evidence="7">
    <location>
        <begin position="49"/>
        <end position="132"/>
    </location>
</feature>
<dbReference type="EMBL" id="GG662550">
    <property type="protein sequence ID" value="EAR82903.1"/>
    <property type="molecule type" value="Genomic_DNA"/>
</dbReference>
<name>Q22CA4_TETTS</name>
<keyword evidence="9" id="KW-1185">Reference proteome</keyword>
<protein>
    <submittedName>
        <fullName evidence="8">LITAF-like zinc ribbon domain protein</fullName>
    </submittedName>
</protein>
<dbReference type="OMA" id="IHKFRIC"/>
<evidence type="ECO:0000313" key="9">
    <source>
        <dbReference type="Proteomes" id="UP000009168"/>
    </source>
</evidence>
<dbReference type="GO" id="GO:0008270">
    <property type="term" value="F:zinc ion binding"/>
    <property type="evidence" value="ECO:0007669"/>
    <property type="project" value="TreeGrafter"/>
</dbReference>
<keyword evidence="6" id="KW-0812">Transmembrane</keyword>
<accession>Q22CA4</accession>
<dbReference type="PROSITE" id="PS51837">
    <property type="entry name" value="LITAF"/>
    <property type="match status" value="1"/>
</dbReference>
<dbReference type="Pfam" id="PF10601">
    <property type="entry name" value="zf-LITAF-like"/>
    <property type="match status" value="1"/>
</dbReference>
<evidence type="ECO:0000259" key="7">
    <source>
        <dbReference type="PROSITE" id="PS51837"/>
    </source>
</evidence>
<sequence length="135" mass="15331">MPQQEEEENNSQQIKSPLQYQENIERKLTNSTLIHVNNQYQTEIYSSKQEVEYFSNDASDFEEPAVIECPKCLKVCQTKIQVKSGKNTYLCSGLLFVLSIGICCVLPLLSSGFKDKIHFCSACGNQVGIHKFRIC</sequence>
<dbReference type="HOGENOM" id="CLU_095549_2_1_1"/>
<dbReference type="GO" id="GO:0016020">
    <property type="term" value="C:membrane"/>
    <property type="evidence" value="ECO:0007669"/>
    <property type="project" value="UniProtKB-SubCell"/>
</dbReference>
<dbReference type="OrthoDB" id="5599753at2759"/>
<dbReference type="PANTHER" id="PTHR23292:SF6">
    <property type="entry name" value="FI16602P1-RELATED"/>
    <property type="match status" value="1"/>
</dbReference>
<organism evidence="8 9">
    <name type="scientific">Tetrahymena thermophila (strain SB210)</name>
    <dbReference type="NCBI Taxonomy" id="312017"/>
    <lineage>
        <taxon>Eukaryota</taxon>
        <taxon>Sar</taxon>
        <taxon>Alveolata</taxon>
        <taxon>Ciliophora</taxon>
        <taxon>Intramacronucleata</taxon>
        <taxon>Oligohymenophorea</taxon>
        <taxon>Hymenostomatida</taxon>
        <taxon>Tetrahymenina</taxon>
        <taxon>Tetrahymenidae</taxon>
        <taxon>Tetrahymena</taxon>
    </lineage>
</organism>
<evidence type="ECO:0000256" key="2">
    <source>
        <dbReference type="ARBA" id="ARBA00005975"/>
    </source>
</evidence>
<keyword evidence="6" id="KW-1133">Transmembrane helix</keyword>
<dbReference type="InterPro" id="IPR037519">
    <property type="entry name" value="LITAF_fam"/>
</dbReference>
<evidence type="ECO:0000256" key="3">
    <source>
        <dbReference type="ARBA" id="ARBA00022723"/>
    </source>
</evidence>
<gene>
    <name evidence="8" type="ORF">TTHERM_01068060</name>
</gene>
<keyword evidence="4" id="KW-0862">Zinc</keyword>
<dbReference type="Proteomes" id="UP000009168">
    <property type="component" value="Unassembled WGS sequence"/>
</dbReference>
<dbReference type="RefSeq" id="XP_001030566.1">
    <property type="nucleotide sequence ID" value="XM_001030566.1"/>
</dbReference>
<dbReference type="PANTHER" id="PTHR23292">
    <property type="entry name" value="LIPOPOLYSACCHARIDE-INDUCED TUMOR NECROSIS FACTOR-ALPHA FACTOR"/>
    <property type="match status" value="1"/>
</dbReference>
<feature type="transmembrane region" description="Helical" evidence="6">
    <location>
        <begin position="89"/>
        <end position="109"/>
    </location>
</feature>
<keyword evidence="5 6" id="KW-0472">Membrane</keyword>
<keyword evidence="3" id="KW-0479">Metal-binding</keyword>
<comment type="subcellular location">
    <subcellularLocation>
        <location evidence="1">Membrane</location>
        <topology evidence="1">Peripheral membrane protein</topology>
    </subcellularLocation>
</comment>
<dbReference type="KEGG" id="tet:TTHERM_01068060"/>
<dbReference type="GeneID" id="7827219"/>
<dbReference type="InterPro" id="IPR006629">
    <property type="entry name" value="LITAF"/>
</dbReference>
<dbReference type="InParanoid" id="Q22CA4"/>
<proteinExistence type="inferred from homology"/>